<reference evidence="2 3" key="1">
    <citation type="submission" date="2020-08" db="EMBL/GenBank/DDBJ databases">
        <title>Plant Genome Project.</title>
        <authorList>
            <person name="Zhang R.-G."/>
        </authorList>
    </citation>
    <scope>NUCLEOTIDE SEQUENCE [LARGE SCALE GENOMIC DNA]</scope>
    <source>
        <tissue evidence="2">Rhizome</tissue>
    </source>
</reference>
<keyword evidence="3" id="KW-1185">Reference proteome</keyword>
<organism evidence="2 3">
    <name type="scientific">Zingiber officinale</name>
    <name type="common">Ginger</name>
    <name type="synonym">Amomum zingiber</name>
    <dbReference type="NCBI Taxonomy" id="94328"/>
    <lineage>
        <taxon>Eukaryota</taxon>
        <taxon>Viridiplantae</taxon>
        <taxon>Streptophyta</taxon>
        <taxon>Embryophyta</taxon>
        <taxon>Tracheophyta</taxon>
        <taxon>Spermatophyta</taxon>
        <taxon>Magnoliopsida</taxon>
        <taxon>Liliopsida</taxon>
        <taxon>Zingiberales</taxon>
        <taxon>Zingiberaceae</taxon>
        <taxon>Zingiber</taxon>
    </lineage>
</organism>
<evidence type="ECO:0000313" key="2">
    <source>
        <dbReference type="EMBL" id="KAG6472263.1"/>
    </source>
</evidence>
<feature type="region of interest" description="Disordered" evidence="1">
    <location>
        <begin position="90"/>
        <end position="109"/>
    </location>
</feature>
<sequence length="248" mass="26531">MTLYAAAPSAPGPSASLLAASMMVGRRRIIWRRRIPVLYFLLPQHELVAVVEQARAFNGAPVGAGYTHCASANPNRALRHGARVLVHGVTDRHHRPVHDPSPRVRNDDGVHVGAGSAVALLDNAWEPHRLRGDVRLHLLLRQLRVEQHDVHRAGGGLPGAAEVDMPRDIGSDREDGGDRGGLRVPVPGAEPGPSEGGPRLPCRDRGEECPLLACRVQSSRASVHLPGAGVEGKVVGGNDRRERGDSGR</sequence>
<feature type="region of interest" description="Disordered" evidence="1">
    <location>
        <begin position="223"/>
        <end position="248"/>
    </location>
</feature>
<dbReference type="AlphaFoldDB" id="A0A8J5C699"/>
<dbReference type="Proteomes" id="UP000734854">
    <property type="component" value="Unassembled WGS sequence"/>
</dbReference>
<feature type="compositionally biased region" description="Basic and acidic residues" evidence="1">
    <location>
        <begin position="164"/>
        <end position="181"/>
    </location>
</feature>
<protein>
    <submittedName>
        <fullName evidence="2">Uncharacterized protein</fullName>
    </submittedName>
</protein>
<feature type="compositionally biased region" description="Basic and acidic residues" evidence="1">
    <location>
        <begin position="238"/>
        <end position="248"/>
    </location>
</feature>
<dbReference type="EMBL" id="JACMSC010000020">
    <property type="protein sequence ID" value="KAG6472263.1"/>
    <property type="molecule type" value="Genomic_DNA"/>
</dbReference>
<evidence type="ECO:0000313" key="3">
    <source>
        <dbReference type="Proteomes" id="UP000734854"/>
    </source>
</evidence>
<name>A0A8J5C699_ZINOF</name>
<feature type="region of interest" description="Disordered" evidence="1">
    <location>
        <begin position="152"/>
        <end position="204"/>
    </location>
</feature>
<accession>A0A8J5C699</accession>
<feature type="compositionally biased region" description="Low complexity" evidence="1">
    <location>
        <begin position="182"/>
        <end position="198"/>
    </location>
</feature>
<feature type="compositionally biased region" description="Basic and acidic residues" evidence="1">
    <location>
        <begin position="97"/>
        <end position="109"/>
    </location>
</feature>
<gene>
    <name evidence="2" type="ORF">ZIOFF_069723</name>
</gene>
<evidence type="ECO:0000256" key="1">
    <source>
        <dbReference type="SAM" id="MobiDB-lite"/>
    </source>
</evidence>
<proteinExistence type="predicted"/>
<comment type="caution">
    <text evidence="2">The sequence shown here is derived from an EMBL/GenBank/DDBJ whole genome shotgun (WGS) entry which is preliminary data.</text>
</comment>